<comment type="similarity">
    <text evidence="2">Belongs to the major facilitator superfamily.</text>
</comment>
<dbReference type="InterPro" id="IPR036259">
    <property type="entry name" value="MFS_trans_sf"/>
</dbReference>
<feature type="transmembrane region" description="Helical" evidence="8">
    <location>
        <begin position="99"/>
        <end position="120"/>
    </location>
</feature>
<feature type="transmembrane region" description="Helical" evidence="8">
    <location>
        <begin position="400"/>
        <end position="423"/>
    </location>
</feature>
<dbReference type="CDD" id="cd17323">
    <property type="entry name" value="MFS_Tpo1_MDR_like"/>
    <property type="match status" value="1"/>
</dbReference>
<evidence type="ECO:0000256" key="8">
    <source>
        <dbReference type="SAM" id="Phobius"/>
    </source>
</evidence>
<feature type="transmembrane region" description="Helical" evidence="8">
    <location>
        <begin position="467"/>
        <end position="488"/>
    </location>
</feature>
<evidence type="ECO:0000256" key="4">
    <source>
        <dbReference type="ARBA" id="ARBA00022989"/>
    </source>
</evidence>
<evidence type="ECO:0000259" key="9">
    <source>
        <dbReference type="PROSITE" id="PS50850"/>
    </source>
</evidence>
<dbReference type="PANTHER" id="PTHR23502:SF68">
    <property type="entry name" value="MULTIDRUG TRANSPORTER, PUTATIVE (AFU_ORTHOLOGUE AFUA_3G01120)-RELATED"/>
    <property type="match status" value="1"/>
</dbReference>
<evidence type="ECO:0000256" key="5">
    <source>
        <dbReference type="ARBA" id="ARBA00023136"/>
    </source>
</evidence>
<name>E9E3J2_METAQ</name>
<feature type="region of interest" description="Disordered" evidence="7">
    <location>
        <begin position="1"/>
        <end position="53"/>
    </location>
</feature>
<accession>E9E3J2</accession>
<dbReference type="HOGENOM" id="CLU_008455_1_1_1"/>
<dbReference type="PROSITE" id="PS50850">
    <property type="entry name" value="MFS"/>
    <property type="match status" value="1"/>
</dbReference>
<evidence type="ECO:0000256" key="7">
    <source>
        <dbReference type="SAM" id="MobiDB-lite"/>
    </source>
</evidence>
<evidence type="ECO:0000313" key="10">
    <source>
        <dbReference type="EMBL" id="EFY89585.1"/>
    </source>
</evidence>
<dbReference type="EMBL" id="GL698498">
    <property type="protein sequence ID" value="EFY89585.1"/>
    <property type="molecule type" value="Genomic_DNA"/>
</dbReference>
<dbReference type="OMA" id="FRCLCAT"/>
<dbReference type="FunFam" id="1.20.1250.20:FF:000011">
    <property type="entry name" value="MFS multidrug transporter, putative"/>
    <property type="match status" value="1"/>
</dbReference>
<feature type="transmembrane region" description="Helical" evidence="8">
    <location>
        <begin position="59"/>
        <end position="79"/>
    </location>
</feature>
<dbReference type="Proteomes" id="UP000002499">
    <property type="component" value="Unassembled WGS sequence"/>
</dbReference>
<keyword evidence="6" id="KW-0325">Glycoprotein</keyword>
<dbReference type="KEGG" id="maw:19248751"/>
<keyword evidence="4 8" id="KW-1133">Transmembrane helix</keyword>
<feature type="compositionally biased region" description="Acidic residues" evidence="7">
    <location>
        <begin position="37"/>
        <end position="48"/>
    </location>
</feature>
<feature type="domain" description="Major facilitator superfamily (MFS) profile" evidence="9">
    <location>
        <begin position="61"/>
        <end position="495"/>
    </location>
</feature>
<feature type="transmembrane region" description="Helical" evidence="8">
    <location>
        <begin position="375"/>
        <end position="394"/>
    </location>
</feature>
<gene>
    <name evidence="10" type="ORF">MAC_04440</name>
</gene>
<evidence type="ECO:0000256" key="2">
    <source>
        <dbReference type="ARBA" id="ARBA00008335"/>
    </source>
</evidence>
<dbReference type="Pfam" id="PF07690">
    <property type="entry name" value="MFS_1"/>
    <property type="match status" value="1"/>
</dbReference>
<dbReference type="InParanoid" id="E9E3J2"/>
<evidence type="ECO:0000256" key="6">
    <source>
        <dbReference type="ARBA" id="ARBA00023180"/>
    </source>
</evidence>
<dbReference type="InterPro" id="IPR011701">
    <property type="entry name" value="MFS"/>
</dbReference>
<keyword evidence="5 8" id="KW-0472">Membrane</keyword>
<evidence type="ECO:0000313" key="11">
    <source>
        <dbReference type="Proteomes" id="UP000002499"/>
    </source>
</evidence>
<organism evidence="11">
    <name type="scientific">Metarhizium acridum (strain CQMa 102)</name>
    <dbReference type="NCBI Taxonomy" id="655827"/>
    <lineage>
        <taxon>Eukaryota</taxon>
        <taxon>Fungi</taxon>
        <taxon>Dikarya</taxon>
        <taxon>Ascomycota</taxon>
        <taxon>Pezizomycotina</taxon>
        <taxon>Sordariomycetes</taxon>
        <taxon>Hypocreomycetidae</taxon>
        <taxon>Hypocreales</taxon>
        <taxon>Clavicipitaceae</taxon>
        <taxon>Metarhizium</taxon>
    </lineage>
</organism>
<feature type="transmembrane region" description="Helical" evidence="8">
    <location>
        <begin position="153"/>
        <end position="175"/>
    </location>
</feature>
<feature type="transmembrane region" description="Helical" evidence="8">
    <location>
        <begin position="216"/>
        <end position="236"/>
    </location>
</feature>
<dbReference type="GO" id="GO:0022857">
    <property type="term" value="F:transmembrane transporter activity"/>
    <property type="evidence" value="ECO:0007669"/>
    <property type="project" value="InterPro"/>
</dbReference>
<feature type="compositionally biased region" description="Polar residues" evidence="7">
    <location>
        <begin position="1"/>
        <end position="15"/>
    </location>
</feature>
<evidence type="ECO:0000256" key="3">
    <source>
        <dbReference type="ARBA" id="ARBA00022692"/>
    </source>
</evidence>
<proteinExistence type="inferred from homology"/>
<dbReference type="InterPro" id="IPR020846">
    <property type="entry name" value="MFS_dom"/>
</dbReference>
<reference evidence="10 11" key="1">
    <citation type="journal article" date="2011" name="PLoS Genet.">
        <title>Genome sequencing and comparative transcriptomics of the model entomopathogenic fungi Metarhizium anisopliae and M. acridum.</title>
        <authorList>
            <person name="Gao Q."/>
            <person name="Jin K."/>
            <person name="Ying S.H."/>
            <person name="Zhang Y."/>
            <person name="Xiao G."/>
            <person name="Shang Y."/>
            <person name="Duan Z."/>
            <person name="Hu X."/>
            <person name="Xie X.Q."/>
            <person name="Zhou G."/>
            <person name="Peng G."/>
            <person name="Luo Z."/>
            <person name="Huang W."/>
            <person name="Wang B."/>
            <person name="Fang W."/>
            <person name="Wang S."/>
            <person name="Zhong Y."/>
            <person name="Ma L.J."/>
            <person name="St Leger R.J."/>
            <person name="Zhao G.P."/>
            <person name="Pei Y."/>
            <person name="Feng M.G."/>
            <person name="Xia Y."/>
            <person name="Wang C."/>
        </authorList>
    </citation>
    <scope>NUCLEOTIDE SEQUENCE [LARGE SCALE GENOMIC DNA]</scope>
    <source>
        <strain evidence="10 11">CQMa 102</strain>
    </source>
</reference>
<keyword evidence="3 8" id="KW-0812">Transmembrane</keyword>
<protein>
    <submittedName>
        <fullName evidence="10">Cycloheximide resistance protein</fullName>
    </submittedName>
</protein>
<feature type="transmembrane region" description="Helical" evidence="8">
    <location>
        <begin position="443"/>
        <end position="461"/>
    </location>
</feature>
<dbReference type="Gene3D" id="1.20.1250.20">
    <property type="entry name" value="MFS general substrate transporter like domains"/>
    <property type="match status" value="1"/>
</dbReference>
<dbReference type="GeneID" id="19248751"/>
<keyword evidence="11" id="KW-1185">Reference proteome</keyword>
<feature type="transmembrane region" description="Helical" evidence="8">
    <location>
        <begin position="291"/>
        <end position="312"/>
    </location>
</feature>
<dbReference type="GO" id="GO:0016020">
    <property type="term" value="C:membrane"/>
    <property type="evidence" value="ECO:0007669"/>
    <property type="project" value="UniProtKB-SubCell"/>
</dbReference>
<evidence type="ECO:0000256" key="1">
    <source>
        <dbReference type="ARBA" id="ARBA00004141"/>
    </source>
</evidence>
<feature type="transmembrane region" description="Helical" evidence="8">
    <location>
        <begin position="332"/>
        <end position="354"/>
    </location>
</feature>
<comment type="subcellular location">
    <subcellularLocation>
        <location evidence="1">Membrane</location>
        <topology evidence="1">Multi-pass membrane protein</topology>
    </subcellularLocation>
</comment>
<dbReference type="AlphaFoldDB" id="E9E3J2"/>
<dbReference type="PANTHER" id="PTHR23502">
    <property type="entry name" value="MAJOR FACILITATOR SUPERFAMILY"/>
    <property type="match status" value="1"/>
</dbReference>
<sequence length="504" mass="54441">MTQTSAAVSGAPSSHSKADIGRFSDGDKPIDAAVDPDVVDFDGPDDSDNPMNWSPGKKAATIGMVTAMTLFSPIGSTISSAAAEDIMLHFNSTNDTLSAFVMTIYLLGWVCGPIIIAPLSELYGRAILYKVCIVLFLLFNVACAVANSLGLLIAFRLLAGIASSCPVTLGTGTIADMVPHERRAGVMGAYVIGAVLGPSIGPIVGGYLTPVLGWRWAFWLIAIASSPLSLVVVLFMRESYPFVLLQRKTARLRRETLRRETGNLELHSALDTGKTTRELFSFTIFRPLKMLLLPIVFLVSLYTATVYSYLYLCFTTFPRVFGLQYGFGSGPSGLATLGLGLGSLLGVFFCGSVSDRLSASLAKKNGGEIKPEYRLPTTLIGGICVPIGLFWYGWAAEKRLHWILPIIGTGFLGAGMMITYMAATLYLVDAYTAYAASVTASNTFFRCLCAAFLPLAGSAMYDKLGVGWGTSLLGFIAVIFLPLPLFFFKYGQRIRESKRFRIEF</sequence>
<dbReference type="OrthoDB" id="5296287at2759"/>
<dbReference type="eggNOG" id="KOG0255">
    <property type="taxonomic scope" value="Eukaryota"/>
</dbReference>
<feature type="compositionally biased region" description="Basic and acidic residues" evidence="7">
    <location>
        <begin position="16"/>
        <end position="30"/>
    </location>
</feature>
<feature type="transmembrane region" description="Helical" evidence="8">
    <location>
        <begin position="187"/>
        <end position="210"/>
    </location>
</feature>
<dbReference type="SUPFAM" id="SSF103473">
    <property type="entry name" value="MFS general substrate transporter"/>
    <property type="match status" value="1"/>
</dbReference>
<feature type="transmembrane region" description="Helical" evidence="8">
    <location>
        <begin position="127"/>
        <end position="147"/>
    </location>
</feature>